<dbReference type="RefSeq" id="XP_001023721.2">
    <property type="nucleotide sequence ID" value="XM_001023721.2"/>
</dbReference>
<dbReference type="AlphaFoldDB" id="Q246A7"/>
<dbReference type="KEGG" id="tet:TTHERM_00243920"/>
<dbReference type="Proteomes" id="UP000009168">
    <property type="component" value="Unassembled WGS sequence"/>
</dbReference>
<keyword evidence="1" id="KW-0812">Transmembrane</keyword>
<dbReference type="HOGENOM" id="CLU_001233_0_0_1"/>
<accession>Q246A7</accession>
<protein>
    <submittedName>
        <fullName evidence="1">Transmembrane protein</fullName>
    </submittedName>
</protein>
<reference evidence="2" key="1">
    <citation type="journal article" date="2006" name="PLoS Biol.">
        <title>Macronuclear genome sequence of the ciliate Tetrahymena thermophila, a model eukaryote.</title>
        <authorList>
            <person name="Eisen J.A."/>
            <person name="Coyne R.S."/>
            <person name="Wu M."/>
            <person name="Wu D."/>
            <person name="Thiagarajan M."/>
            <person name="Wortman J.R."/>
            <person name="Badger J.H."/>
            <person name="Ren Q."/>
            <person name="Amedeo P."/>
            <person name="Jones K.M."/>
            <person name="Tallon L.J."/>
            <person name="Delcher A.L."/>
            <person name="Salzberg S.L."/>
            <person name="Silva J.C."/>
            <person name="Haas B.J."/>
            <person name="Majoros W.H."/>
            <person name="Farzad M."/>
            <person name="Carlton J.M."/>
            <person name="Smith R.K. Jr."/>
            <person name="Garg J."/>
            <person name="Pearlman R.E."/>
            <person name="Karrer K.M."/>
            <person name="Sun L."/>
            <person name="Manning G."/>
            <person name="Elde N.C."/>
            <person name="Turkewitz A.P."/>
            <person name="Asai D.J."/>
            <person name="Wilkes D.E."/>
            <person name="Wang Y."/>
            <person name="Cai H."/>
            <person name="Collins K."/>
            <person name="Stewart B.A."/>
            <person name="Lee S.R."/>
            <person name="Wilamowska K."/>
            <person name="Weinberg Z."/>
            <person name="Ruzzo W.L."/>
            <person name="Wloga D."/>
            <person name="Gaertig J."/>
            <person name="Frankel J."/>
            <person name="Tsao C.-C."/>
            <person name="Gorovsky M.A."/>
            <person name="Keeling P.J."/>
            <person name="Waller R.F."/>
            <person name="Patron N.J."/>
            <person name="Cherry J.M."/>
            <person name="Stover N.A."/>
            <person name="Krieger C.J."/>
            <person name="del Toro C."/>
            <person name="Ryder H.F."/>
            <person name="Williamson S.C."/>
            <person name="Barbeau R.A."/>
            <person name="Hamilton E.P."/>
            <person name="Orias E."/>
        </authorList>
    </citation>
    <scope>NUCLEOTIDE SEQUENCE [LARGE SCALE GENOMIC DNA]</scope>
    <source>
        <strain evidence="2">SB210</strain>
    </source>
</reference>
<organism evidence="1 2">
    <name type="scientific">Tetrahymena thermophila (strain SB210)</name>
    <dbReference type="NCBI Taxonomy" id="312017"/>
    <lineage>
        <taxon>Eukaryota</taxon>
        <taxon>Sar</taxon>
        <taxon>Alveolata</taxon>
        <taxon>Ciliophora</taxon>
        <taxon>Intramacronucleata</taxon>
        <taxon>Oligohymenophorea</taxon>
        <taxon>Hymenostomatida</taxon>
        <taxon>Tetrahymenina</taxon>
        <taxon>Tetrahymenidae</taxon>
        <taxon>Tetrahymena</taxon>
    </lineage>
</organism>
<dbReference type="InParanoid" id="Q246A7"/>
<gene>
    <name evidence="1" type="ORF">TTHERM_00243920</name>
</gene>
<evidence type="ECO:0000313" key="2">
    <source>
        <dbReference type="Proteomes" id="UP000009168"/>
    </source>
</evidence>
<sequence length="438" mass="49740">MYPQIRNTALSSGGALYFENIGSTLILFDSQTQVINNKALIGGGLRIVSTNSSGLTIPLSFPFEKNVYQNNAIIYGDNSATYLQKIFIQNSNSQTTTENNYTFKFLDDLNIIPQEYQSQYQSLVDIGQFQSGGSLKLSFQITDNYNRCLSFDLQTLLQNRYPKDIQDELKSIQITINNLNSNKTELLGERILNYNQYNSNSFSFELTELQIQGVLQSKQFLSIDSSIYENSQVELPILLSIYFRQCLVGEIIEQQVNQIVVCKFCSYGTYSLVNPSILFQQSQNIKSGVKNECKNCPTSATACQGSTIQLKNGYWKQNNSTDEIIECNPQIMSCQAESPSSINICKIGYFGPICQECDNLGEVWKGLRYSETSNKGECQECYSLSFQWIYLILKINGMIAYFGKQVGIQAWEQIAWLNILFFKKLNMQINWQSIIKSV</sequence>
<dbReference type="EMBL" id="GG662474">
    <property type="protein sequence ID" value="EAS03476.2"/>
    <property type="molecule type" value="Genomic_DNA"/>
</dbReference>
<proteinExistence type="predicted"/>
<keyword evidence="1" id="KW-0472">Membrane</keyword>
<evidence type="ECO:0000313" key="1">
    <source>
        <dbReference type="EMBL" id="EAS03476.2"/>
    </source>
</evidence>
<keyword evidence="2" id="KW-1185">Reference proteome</keyword>
<dbReference type="GeneID" id="7828631"/>
<name>Q246A7_TETTS</name>